<dbReference type="InterPro" id="IPR029063">
    <property type="entry name" value="SAM-dependent_MTases_sf"/>
</dbReference>
<evidence type="ECO:0000313" key="2">
    <source>
        <dbReference type="Proteomes" id="UP000033202"/>
    </source>
</evidence>
<organism evidence="1 2">
    <name type="scientific">Sphingomonas changbaiensis NBRC 104936</name>
    <dbReference type="NCBI Taxonomy" id="1219043"/>
    <lineage>
        <taxon>Bacteria</taxon>
        <taxon>Pseudomonadati</taxon>
        <taxon>Pseudomonadota</taxon>
        <taxon>Alphaproteobacteria</taxon>
        <taxon>Sphingomonadales</taxon>
        <taxon>Sphingomonadaceae</taxon>
        <taxon>Sphingomonas</taxon>
    </lineage>
</organism>
<dbReference type="Proteomes" id="UP000033202">
    <property type="component" value="Unassembled WGS sequence"/>
</dbReference>
<dbReference type="SUPFAM" id="SSF53335">
    <property type="entry name" value="S-adenosyl-L-methionine-dependent methyltransferases"/>
    <property type="match status" value="1"/>
</dbReference>
<keyword evidence="2" id="KW-1185">Reference proteome</keyword>
<gene>
    <name evidence="1" type="ORF">SCH01S_01_00150</name>
</gene>
<reference evidence="1 2" key="1">
    <citation type="submission" date="2015-04" db="EMBL/GenBank/DDBJ databases">
        <title>Whole genome shotgun sequence of Sphingomonas changbaiensis NBRC 104936.</title>
        <authorList>
            <person name="Katano-Makiyama Y."/>
            <person name="Hosoyama A."/>
            <person name="Hashimoto M."/>
            <person name="Noguchi M."/>
            <person name="Tsuchikane K."/>
            <person name="Ohji S."/>
            <person name="Yamazoe A."/>
            <person name="Ichikawa N."/>
            <person name="Kimura A."/>
            <person name="Fujita N."/>
        </authorList>
    </citation>
    <scope>NUCLEOTIDE SEQUENCE [LARGE SCALE GENOMIC DNA]</scope>
    <source>
        <strain evidence="1 2">NBRC 104936</strain>
    </source>
</reference>
<sequence length="280" mass="30553">MLVALTRSAPGMIAAATTDDRKAAETMRPLARLDRAADQIRLGEPSAAISDLFGYLSEVRSRLAQGDWRQFCSAARSTVLGRILAREPIVATARRARKRDSAHDELLDFIASTPLLWADDPTIGTLHTAIATRPLASAIRARESVLRSSAVDRMRLSVEPFVAAVTAEDIRRGWAMDADARRPADFMFVRGLFDCMGTAEAMRVTRAAASRLRSGGCFLFSSFADACPDAAFVECFFGWRPAWRSEGEMRAIAAAAGSGFAKRHWASAEGAIHYCEVLRP</sequence>
<name>A0A0E9MJ39_9SPHN</name>
<evidence type="ECO:0000313" key="1">
    <source>
        <dbReference type="EMBL" id="GAO37852.1"/>
    </source>
</evidence>
<proteinExistence type="predicted"/>
<comment type="caution">
    <text evidence="1">The sequence shown here is derived from an EMBL/GenBank/DDBJ whole genome shotgun (WGS) entry which is preliminary data.</text>
</comment>
<evidence type="ECO:0008006" key="3">
    <source>
        <dbReference type="Google" id="ProtNLM"/>
    </source>
</evidence>
<dbReference type="EMBL" id="BBWU01000001">
    <property type="protein sequence ID" value="GAO37852.1"/>
    <property type="molecule type" value="Genomic_DNA"/>
</dbReference>
<protein>
    <recommendedName>
        <fullName evidence="3">Methyltransferase</fullName>
    </recommendedName>
</protein>
<dbReference type="AlphaFoldDB" id="A0A0E9MJ39"/>
<accession>A0A0E9MJ39</accession>